<reference evidence="6" key="1">
    <citation type="journal article" date="2004" name="Nature">
        <title>Genome duplication in the teleost fish Tetraodon nigroviridis reveals the early vertebrate proto-karyotype.</title>
        <authorList>
            <person name="Jaillon O."/>
            <person name="Aury J.-M."/>
            <person name="Brunet F."/>
            <person name="Petit J.-L."/>
            <person name="Stange-Thomann N."/>
            <person name="Mauceli E."/>
            <person name="Bouneau L."/>
            <person name="Fischer C."/>
            <person name="Ozouf-Costaz C."/>
            <person name="Bernot A."/>
            <person name="Nicaud S."/>
            <person name="Jaffe D."/>
            <person name="Fisher S."/>
            <person name="Lutfalla G."/>
            <person name="Dossat C."/>
            <person name="Segurens B."/>
            <person name="Dasilva C."/>
            <person name="Salanoubat M."/>
            <person name="Levy M."/>
            <person name="Boudet N."/>
            <person name="Castellano S."/>
            <person name="Anthouard V."/>
            <person name="Jubin C."/>
            <person name="Castelli V."/>
            <person name="Katinka M."/>
            <person name="Vacherie B."/>
            <person name="Biemont C."/>
            <person name="Skalli Z."/>
            <person name="Cattolico L."/>
            <person name="Poulain J."/>
            <person name="De Berardinis V."/>
            <person name="Cruaud C."/>
            <person name="Duprat S."/>
            <person name="Brottier P."/>
            <person name="Coutanceau J.-P."/>
            <person name="Gouzy J."/>
            <person name="Parra G."/>
            <person name="Lardier G."/>
            <person name="Chapple C."/>
            <person name="McKernan K.J."/>
            <person name="McEwan P."/>
            <person name="Bosak S."/>
            <person name="Kellis M."/>
            <person name="Volff J.-N."/>
            <person name="Guigo R."/>
            <person name="Zody M.C."/>
            <person name="Mesirov J."/>
            <person name="Lindblad-Toh K."/>
            <person name="Birren B."/>
            <person name="Nusbaum C."/>
            <person name="Kahn D."/>
            <person name="Robinson-Rechavi M."/>
            <person name="Laudet V."/>
            <person name="Schachter V."/>
            <person name="Quetier F."/>
            <person name="Saurin W."/>
            <person name="Scarpelli C."/>
            <person name="Wincker P."/>
            <person name="Lander E.S."/>
            <person name="Weissenbach J."/>
            <person name="Roest Crollius H."/>
        </authorList>
    </citation>
    <scope>NUCLEOTIDE SEQUENCE [LARGE SCALE GENOMIC DNA]</scope>
</reference>
<reference evidence="5" key="2">
    <citation type="submission" date="2025-08" db="UniProtKB">
        <authorList>
            <consortium name="Ensembl"/>
        </authorList>
    </citation>
    <scope>IDENTIFICATION</scope>
</reference>
<dbReference type="AlphaFoldDB" id="H3DH19"/>
<dbReference type="PANTHER" id="PTHR31601:SF2">
    <property type="entry name" value="ALPHA-KETOGLUTARATE DEHYDROGENASE COMPONENT 4"/>
    <property type="match status" value="1"/>
</dbReference>
<evidence type="ECO:0000256" key="3">
    <source>
        <dbReference type="ARBA" id="ARBA00043970"/>
    </source>
</evidence>
<dbReference type="OMA" id="MSQHSKG"/>
<evidence type="ECO:0000256" key="1">
    <source>
        <dbReference type="ARBA" id="ARBA00004173"/>
    </source>
</evidence>
<dbReference type="Proteomes" id="UP000007303">
    <property type="component" value="Unassembled WGS sequence"/>
</dbReference>
<comment type="similarity">
    <text evidence="3">Belongs to the alpha-ketoglutarate dehydrogenase component 4 family.</text>
</comment>
<evidence type="ECO:0000313" key="6">
    <source>
        <dbReference type="Proteomes" id="UP000007303"/>
    </source>
</evidence>
<name>H3DH19_TETNG</name>
<dbReference type="FunCoup" id="H3DH19">
    <property type="interactions" value="934"/>
</dbReference>
<dbReference type="InParanoid" id="H3DH19"/>
<dbReference type="Ensembl" id="ENSTNIT00000020043.1">
    <property type="protein sequence ID" value="ENSTNIP00000019813.1"/>
    <property type="gene ID" value="ENSTNIG00000016704.1"/>
</dbReference>
<dbReference type="GO" id="GO:0006103">
    <property type="term" value="P:2-oxoglutarate metabolic process"/>
    <property type="evidence" value="ECO:0007669"/>
    <property type="project" value="InterPro"/>
</dbReference>
<accession>H3DH19</accession>
<dbReference type="GO" id="GO:0004591">
    <property type="term" value="F:oxoglutarate dehydrogenase (succinyl-transferring) activity"/>
    <property type="evidence" value="ECO:0007669"/>
    <property type="project" value="TreeGrafter"/>
</dbReference>
<dbReference type="HOGENOM" id="CLU_135102_0_0_1"/>
<protein>
    <recommendedName>
        <fullName evidence="7">Mitochondrial ribosomal protein S36</fullName>
    </recommendedName>
</protein>
<keyword evidence="6" id="KW-1185">Reference proteome</keyword>
<feature type="compositionally biased region" description="Pro residues" evidence="4">
    <location>
        <begin position="64"/>
        <end position="81"/>
    </location>
</feature>
<dbReference type="PANTHER" id="PTHR31601">
    <property type="entry name" value="28S RIBOSOMAL PROTEIN S36, MITOCHONDRIAL"/>
    <property type="match status" value="1"/>
</dbReference>
<evidence type="ECO:0008006" key="7">
    <source>
        <dbReference type="Google" id="ProtNLM"/>
    </source>
</evidence>
<evidence type="ECO:0000313" key="5">
    <source>
        <dbReference type="Ensembl" id="ENSTNIP00000019813.1"/>
    </source>
</evidence>
<proteinExistence type="inferred from homology"/>
<comment type="subcellular location">
    <subcellularLocation>
        <location evidence="1">Mitochondrion</location>
    </subcellularLocation>
</comment>
<dbReference type="GO" id="GO:0005739">
    <property type="term" value="C:mitochondrion"/>
    <property type="evidence" value="ECO:0007669"/>
    <property type="project" value="UniProtKB-SubCell"/>
</dbReference>
<evidence type="ECO:0000256" key="4">
    <source>
        <dbReference type="SAM" id="MobiDB-lite"/>
    </source>
</evidence>
<dbReference type="GeneTree" id="ENSGT00390000017443"/>
<sequence length="115" mass="12419">VMGSKVSSKMAAPTARVLQVVRPHAPLIRFPNRQDLAKPNAQQALKSLAISFSPNNTVDLPSASAPPPFSKPHSPLTPLPGTPDTLASVQLLTSRYRRRPLAADEMEYIQRGGPE</sequence>
<organism evidence="5 6">
    <name type="scientific">Tetraodon nigroviridis</name>
    <name type="common">Spotted green pufferfish</name>
    <name type="synonym">Chelonodon nigroviridis</name>
    <dbReference type="NCBI Taxonomy" id="99883"/>
    <lineage>
        <taxon>Eukaryota</taxon>
        <taxon>Metazoa</taxon>
        <taxon>Chordata</taxon>
        <taxon>Craniata</taxon>
        <taxon>Vertebrata</taxon>
        <taxon>Euteleostomi</taxon>
        <taxon>Actinopterygii</taxon>
        <taxon>Neopterygii</taxon>
        <taxon>Teleostei</taxon>
        <taxon>Neoteleostei</taxon>
        <taxon>Acanthomorphata</taxon>
        <taxon>Eupercaria</taxon>
        <taxon>Tetraodontiformes</taxon>
        <taxon>Tetradontoidea</taxon>
        <taxon>Tetraodontidae</taxon>
        <taxon>Tetraodon</taxon>
    </lineage>
</organism>
<dbReference type="STRING" id="99883.ENSTNIP00000019813"/>
<evidence type="ECO:0000256" key="2">
    <source>
        <dbReference type="ARBA" id="ARBA00023128"/>
    </source>
</evidence>
<reference evidence="5" key="3">
    <citation type="submission" date="2025-09" db="UniProtKB">
        <authorList>
            <consortium name="Ensembl"/>
        </authorList>
    </citation>
    <scope>IDENTIFICATION</scope>
</reference>
<feature type="region of interest" description="Disordered" evidence="4">
    <location>
        <begin position="56"/>
        <end position="85"/>
    </location>
</feature>
<keyword evidence="2" id="KW-0496">Mitochondrion</keyword>
<dbReference type="InterPro" id="IPR020373">
    <property type="entry name" value="Kgd4/YMR-31"/>
</dbReference>